<dbReference type="InterPro" id="IPR036047">
    <property type="entry name" value="F-box-like_dom_sf"/>
</dbReference>
<feature type="domain" description="F-box" evidence="1">
    <location>
        <begin position="8"/>
        <end position="54"/>
    </location>
</feature>
<dbReference type="PROSITE" id="PS50181">
    <property type="entry name" value="FBOX"/>
    <property type="match status" value="1"/>
</dbReference>
<dbReference type="OrthoDB" id="1918565at2759"/>
<dbReference type="SMART" id="SM00256">
    <property type="entry name" value="FBOX"/>
    <property type="match status" value="1"/>
</dbReference>
<dbReference type="Pfam" id="PF00646">
    <property type="entry name" value="F-box"/>
    <property type="match status" value="1"/>
</dbReference>
<evidence type="ECO:0000313" key="3">
    <source>
        <dbReference type="Proteomes" id="UP001151287"/>
    </source>
</evidence>
<dbReference type="Proteomes" id="UP001151287">
    <property type="component" value="Unassembled WGS sequence"/>
</dbReference>
<comment type="caution">
    <text evidence="2">The sequence shown here is derived from an EMBL/GenBank/DDBJ whole genome shotgun (WGS) entry which is preliminary data.</text>
</comment>
<name>A0A9Q0CEF2_9POAL</name>
<gene>
    <name evidence="2" type="ORF">LUZ63_009107</name>
</gene>
<organism evidence="2 3">
    <name type="scientific">Rhynchospora breviuscula</name>
    <dbReference type="NCBI Taxonomy" id="2022672"/>
    <lineage>
        <taxon>Eukaryota</taxon>
        <taxon>Viridiplantae</taxon>
        <taxon>Streptophyta</taxon>
        <taxon>Embryophyta</taxon>
        <taxon>Tracheophyta</taxon>
        <taxon>Spermatophyta</taxon>
        <taxon>Magnoliopsida</taxon>
        <taxon>Liliopsida</taxon>
        <taxon>Poales</taxon>
        <taxon>Cyperaceae</taxon>
        <taxon>Cyperoideae</taxon>
        <taxon>Rhynchosporeae</taxon>
        <taxon>Rhynchospora</taxon>
    </lineage>
</organism>
<dbReference type="InterPro" id="IPR001810">
    <property type="entry name" value="F-box_dom"/>
</dbReference>
<proteinExistence type="predicted"/>
<dbReference type="CDD" id="cd22162">
    <property type="entry name" value="F-box_AtSKIP3-like"/>
    <property type="match status" value="1"/>
</dbReference>
<keyword evidence="3" id="KW-1185">Reference proteome</keyword>
<dbReference type="Pfam" id="PF14299">
    <property type="entry name" value="PP2"/>
    <property type="match status" value="1"/>
</dbReference>
<protein>
    <recommendedName>
        <fullName evidence="1">F-box domain-containing protein</fullName>
    </recommendedName>
</protein>
<dbReference type="PANTHER" id="PTHR32278:SF111">
    <property type="entry name" value="F-BOX PROTEIN PP2-B12-RELATED"/>
    <property type="match status" value="1"/>
</dbReference>
<dbReference type="InterPro" id="IPR025886">
    <property type="entry name" value="PP2-like"/>
</dbReference>
<dbReference type="SUPFAM" id="SSF81383">
    <property type="entry name" value="F-box domain"/>
    <property type="match status" value="1"/>
</dbReference>
<dbReference type="Gene3D" id="1.20.1280.50">
    <property type="match status" value="1"/>
</dbReference>
<dbReference type="AlphaFoldDB" id="A0A9Q0CEF2"/>
<evidence type="ECO:0000313" key="2">
    <source>
        <dbReference type="EMBL" id="KAJ1692409.1"/>
    </source>
</evidence>
<accession>A0A9Q0CEF2</accession>
<sequence>MEQDAFSSSPINSLPEECVSHVISLTSPRDACIFSLTSAGFRSAVDSDTTWQRFLPSDYVSILSRAVDPVSFSSKKDLFFKLCERHVLLDGGKMSFGLDRSSGAKCYMISAKALEIAHVDAPQRYWRWVSLRDSRFDGVAELIEVCWLEITGKIDSSALSPKTRYGAYLVYKLTETAYGLGCPIGKIKQQASVSIGRQISKSTVCLQTFHERYIGKRFRKWRVPHEMVKFSNGGAGIPKERGDGWKEVELGAFYNENGEDGVVEMSLREIDGLYWKSGLIVQGIEIRPKH</sequence>
<reference evidence="2" key="1">
    <citation type="journal article" date="2022" name="Cell">
        <title>Repeat-based holocentromeres influence genome architecture and karyotype evolution.</title>
        <authorList>
            <person name="Hofstatter P.G."/>
            <person name="Thangavel G."/>
            <person name="Lux T."/>
            <person name="Neumann P."/>
            <person name="Vondrak T."/>
            <person name="Novak P."/>
            <person name="Zhang M."/>
            <person name="Costa L."/>
            <person name="Castellani M."/>
            <person name="Scott A."/>
            <person name="Toegelov H."/>
            <person name="Fuchs J."/>
            <person name="Mata-Sucre Y."/>
            <person name="Dias Y."/>
            <person name="Vanzela A.L.L."/>
            <person name="Huettel B."/>
            <person name="Almeida C.C.S."/>
            <person name="Simkova H."/>
            <person name="Souza G."/>
            <person name="Pedrosa-Harand A."/>
            <person name="Macas J."/>
            <person name="Mayer K.F.X."/>
            <person name="Houben A."/>
            <person name="Marques A."/>
        </authorList>
    </citation>
    <scope>NUCLEOTIDE SEQUENCE</scope>
    <source>
        <strain evidence="2">RhyBre1mFocal</strain>
    </source>
</reference>
<evidence type="ECO:0000259" key="1">
    <source>
        <dbReference type="PROSITE" id="PS50181"/>
    </source>
</evidence>
<dbReference type="PANTHER" id="PTHR32278">
    <property type="entry name" value="F-BOX DOMAIN-CONTAINING PROTEIN"/>
    <property type="match status" value="1"/>
</dbReference>
<dbReference type="EMBL" id="JAMQYH010000003">
    <property type="protein sequence ID" value="KAJ1692409.1"/>
    <property type="molecule type" value="Genomic_DNA"/>
</dbReference>